<accession>A0A328NZW9</accession>
<evidence type="ECO:0000313" key="2">
    <source>
        <dbReference type="EMBL" id="RAO38660.1"/>
    </source>
</evidence>
<name>A0A328NZW9_9ACTN</name>
<dbReference type="InterPro" id="IPR003615">
    <property type="entry name" value="HNH_nuc"/>
</dbReference>
<organism evidence="2 3">
    <name type="scientific">Micromonospora saelicesensis</name>
    <dbReference type="NCBI Taxonomy" id="285676"/>
    <lineage>
        <taxon>Bacteria</taxon>
        <taxon>Bacillati</taxon>
        <taxon>Actinomycetota</taxon>
        <taxon>Actinomycetes</taxon>
        <taxon>Micromonosporales</taxon>
        <taxon>Micromonosporaceae</taxon>
        <taxon>Micromonospora</taxon>
    </lineage>
</organism>
<dbReference type="Proteomes" id="UP000249419">
    <property type="component" value="Unassembled WGS sequence"/>
</dbReference>
<evidence type="ECO:0000313" key="3">
    <source>
        <dbReference type="Proteomes" id="UP000249419"/>
    </source>
</evidence>
<dbReference type="Pfam" id="PF13391">
    <property type="entry name" value="HNH_2"/>
    <property type="match status" value="1"/>
</dbReference>
<proteinExistence type="predicted"/>
<gene>
    <name evidence="2" type="ORF">PSN13_00779</name>
</gene>
<protein>
    <recommendedName>
        <fullName evidence="1">HNH nuclease domain-containing protein</fullName>
    </recommendedName>
</protein>
<feature type="domain" description="HNH nuclease" evidence="1">
    <location>
        <begin position="220"/>
        <end position="269"/>
    </location>
</feature>
<evidence type="ECO:0000259" key="1">
    <source>
        <dbReference type="Pfam" id="PF13391"/>
    </source>
</evidence>
<sequence length="319" mass="35780">MTMAEGPPKAWLMLAVGTDRQHGGNDGYDDDPDVHYSWDDTVPNARTVAIGDRIVLWDKEAVIGASVIEEIETGWAEKILYRCPYCNGANIKRRKRESPRFRCFPCSDTFDVASTRVERVETFRSRHDANWVDLGRCLDGQTLRSLCASPKSQHSMRPLHWDAFAEELRSVGKARGVAFLHEATPWVQSRPSGHRQARVRVRVGQGGFRERLLATQGHVCAFTGPGPAAALEAAHLYSYAAVGQHHDDGGLLLRRDVHRLFDQGDIAVDPHTLTISLREELLTYPGYAPLHGQPLATKLDRGQVAWIEKHWGQHRPDAR</sequence>
<comment type="caution">
    <text evidence="2">The sequence shown here is derived from an EMBL/GenBank/DDBJ whole genome shotgun (WGS) entry which is preliminary data.</text>
</comment>
<dbReference type="AlphaFoldDB" id="A0A328NZW9"/>
<reference evidence="2 3" key="1">
    <citation type="submission" date="2018-03" db="EMBL/GenBank/DDBJ databases">
        <title>Defining the species Micromonospora saelicesensis and Micromonospora noduli under the framework of genomics.</title>
        <authorList>
            <person name="Riesco R."/>
            <person name="Trujillo M.E."/>
        </authorList>
    </citation>
    <scope>NUCLEOTIDE SEQUENCE [LARGE SCALE GENOMIC DNA]</scope>
    <source>
        <strain evidence="2 3">PSN13</strain>
    </source>
</reference>
<dbReference type="EMBL" id="PYAG01000002">
    <property type="protein sequence ID" value="RAO38660.1"/>
    <property type="molecule type" value="Genomic_DNA"/>
</dbReference>